<comment type="caution">
    <text evidence="1">The sequence shown here is derived from an EMBL/GenBank/DDBJ whole genome shotgun (WGS) entry which is preliminary data.</text>
</comment>
<organism evidence="1 2">
    <name type="scientific">Ustilaginoidea virens</name>
    <name type="common">Rice false smut fungus</name>
    <name type="synonym">Villosiclava virens</name>
    <dbReference type="NCBI Taxonomy" id="1159556"/>
    <lineage>
        <taxon>Eukaryota</taxon>
        <taxon>Fungi</taxon>
        <taxon>Dikarya</taxon>
        <taxon>Ascomycota</taxon>
        <taxon>Pezizomycotina</taxon>
        <taxon>Sordariomycetes</taxon>
        <taxon>Hypocreomycetidae</taxon>
        <taxon>Hypocreales</taxon>
        <taxon>Clavicipitaceae</taxon>
        <taxon>Ustilaginoidea</taxon>
    </lineage>
</organism>
<dbReference type="Proteomes" id="UP000054053">
    <property type="component" value="Unassembled WGS sequence"/>
</dbReference>
<gene>
    <name evidence="1" type="ORF">UVI_02044710</name>
</gene>
<protein>
    <submittedName>
        <fullName evidence="1">Uncharacterized protein</fullName>
    </submittedName>
</protein>
<proteinExistence type="predicted"/>
<reference evidence="2" key="1">
    <citation type="journal article" date="2016" name="Genome Announc.">
        <title>Genome sequence of Ustilaginoidea virens IPU010, a rice pathogenic fungus causing false smut.</title>
        <authorList>
            <person name="Kumagai T."/>
            <person name="Ishii T."/>
            <person name="Terai G."/>
            <person name="Umemura M."/>
            <person name="Machida M."/>
            <person name="Asai K."/>
        </authorList>
    </citation>
    <scope>NUCLEOTIDE SEQUENCE [LARGE SCALE GENOMIC DNA]</scope>
    <source>
        <strain evidence="2">IPU010</strain>
    </source>
</reference>
<dbReference type="AlphaFoldDB" id="A0A1B5L1J5"/>
<evidence type="ECO:0000313" key="2">
    <source>
        <dbReference type="Proteomes" id="UP000054053"/>
    </source>
</evidence>
<dbReference type="EMBL" id="BBTG02000028">
    <property type="protein sequence ID" value="GAO17313.1"/>
    <property type="molecule type" value="Genomic_DNA"/>
</dbReference>
<sequence>MASMGATFMLDVRLNFGLERKWQKASYYCGEGRTACLRTPAFSLVLCFAGGASLGQLVCHGAGALTSVLVRAYDRRHATRGK</sequence>
<name>A0A1B5L1J5_USTVR</name>
<evidence type="ECO:0000313" key="1">
    <source>
        <dbReference type="EMBL" id="GAO17313.1"/>
    </source>
</evidence>
<accession>A0A1B5L1J5</accession>